<organism evidence="1 2">
    <name type="scientific">Lipomyces orientalis</name>
    <dbReference type="NCBI Taxonomy" id="1233043"/>
    <lineage>
        <taxon>Eukaryota</taxon>
        <taxon>Fungi</taxon>
        <taxon>Dikarya</taxon>
        <taxon>Ascomycota</taxon>
        <taxon>Saccharomycotina</taxon>
        <taxon>Lipomycetes</taxon>
        <taxon>Lipomycetales</taxon>
        <taxon>Lipomycetaceae</taxon>
        <taxon>Lipomyces</taxon>
    </lineage>
</organism>
<gene>
    <name evidence="1" type="ORF">V1517DRAFT_334472</name>
</gene>
<dbReference type="EMBL" id="MU970292">
    <property type="protein sequence ID" value="KAK9318831.1"/>
    <property type="molecule type" value="Genomic_DNA"/>
</dbReference>
<proteinExistence type="predicted"/>
<dbReference type="Proteomes" id="UP001489719">
    <property type="component" value="Unassembled WGS sequence"/>
</dbReference>
<accession>A0ACC3TDI1</accession>
<reference evidence="2" key="1">
    <citation type="journal article" date="2024" name="Front. Bioeng. Biotechnol.">
        <title>Genome-scale model development and genomic sequencing of the oleaginous clade Lipomyces.</title>
        <authorList>
            <person name="Czajka J.J."/>
            <person name="Han Y."/>
            <person name="Kim J."/>
            <person name="Mondo S.J."/>
            <person name="Hofstad B.A."/>
            <person name="Robles A."/>
            <person name="Haridas S."/>
            <person name="Riley R."/>
            <person name="LaButti K."/>
            <person name="Pangilinan J."/>
            <person name="Andreopoulos W."/>
            <person name="Lipzen A."/>
            <person name="Yan J."/>
            <person name="Wang M."/>
            <person name="Ng V."/>
            <person name="Grigoriev I.V."/>
            <person name="Spatafora J.W."/>
            <person name="Magnuson J.K."/>
            <person name="Baker S.E."/>
            <person name="Pomraning K.R."/>
        </authorList>
    </citation>
    <scope>NUCLEOTIDE SEQUENCE [LARGE SCALE GENOMIC DNA]</scope>
    <source>
        <strain evidence="2">CBS 10300</strain>
    </source>
</reference>
<evidence type="ECO:0000313" key="2">
    <source>
        <dbReference type="Proteomes" id="UP001489719"/>
    </source>
</evidence>
<name>A0ACC3TDI1_9ASCO</name>
<evidence type="ECO:0000313" key="1">
    <source>
        <dbReference type="EMBL" id="KAK9318831.1"/>
    </source>
</evidence>
<keyword evidence="2" id="KW-1185">Reference proteome</keyword>
<protein>
    <submittedName>
        <fullName evidence="1">Aquaporin-like protein</fullName>
    </submittedName>
</protein>
<comment type="caution">
    <text evidence="1">The sequence shown here is derived from an EMBL/GenBank/DDBJ whole genome shotgun (WGS) entry which is preliminary data.</text>
</comment>
<sequence length="327" mass="35506">MSVRRIVDKEFVSRPEIQPEIEDNDIEDTVPLARTSSYRRLRRAMREPLSEMLGSSILVIMGDGSVAQALLSNNRMGNEMTINLCFGVGLSMGYLVAISGGAAGHLNPAITLTSCIFRDFPWRKLPSYVLAQMIGCAIGAACILGLYGNATTAYDGGQRQVDGALATANIYATYPVDFLDFPSRLIQELFGTLVLVLFVNAIASQSSAPIASPAELALIRALVLGLSLFGIGTSLGWQTGYALNPARDFGPRFVSYVAGYGPKVFTTAGYYFWIPIAMPCLGAIIGQIVFDFIVYDGESNNLVTNPNIFVNSTRRIWWRLAQGFNGI</sequence>